<sequence>MLNLDSPRWSELQHAYGSAADIPGRLRELRDMPEAKGDSEPWFGLWSALAHQGDVFPASFAALPHVVDALAGQPHKASASYFQFPAWIEICRQRAGSTVPDDLAPAYFAAIARLPALAAAAAAEPWDEDMLACVLSAVAVAKGDARVAEAALELSAEGADAYLRWLEDR</sequence>
<dbReference type="EMBL" id="CP029843">
    <property type="protein sequence ID" value="AWV06145.1"/>
    <property type="molecule type" value="Genomic_DNA"/>
</dbReference>
<accession>A0A2U9T434</accession>
<keyword evidence="2" id="KW-1185">Reference proteome</keyword>
<organism evidence="1 2">
    <name type="scientific">Marilutibacter maris</name>
    <dbReference type="NCBI Taxonomy" id="1605891"/>
    <lineage>
        <taxon>Bacteria</taxon>
        <taxon>Pseudomonadati</taxon>
        <taxon>Pseudomonadota</taxon>
        <taxon>Gammaproteobacteria</taxon>
        <taxon>Lysobacterales</taxon>
        <taxon>Lysobacteraceae</taxon>
        <taxon>Marilutibacter</taxon>
    </lineage>
</organism>
<dbReference type="AlphaFoldDB" id="A0A2U9T434"/>
<gene>
    <name evidence="1" type="ORF">C9I47_0421</name>
</gene>
<dbReference type="OrthoDB" id="796912at2"/>
<evidence type="ECO:0000313" key="2">
    <source>
        <dbReference type="Proteomes" id="UP000249447"/>
    </source>
</evidence>
<dbReference type="RefSeq" id="WP_111265325.1">
    <property type="nucleotide sequence ID" value="NZ_CP029843.1"/>
</dbReference>
<evidence type="ECO:0000313" key="1">
    <source>
        <dbReference type="EMBL" id="AWV06145.1"/>
    </source>
</evidence>
<reference evidence="1 2" key="1">
    <citation type="submission" date="2018-05" db="EMBL/GenBank/DDBJ databases">
        <title>The complete genome of Lysobacter maris HZ9B, a marine bacterium antagonistic against terrestrial plant pathogens.</title>
        <authorList>
            <person name="Zhang X.-Q."/>
        </authorList>
    </citation>
    <scope>NUCLEOTIDE SEQUENCE [LARGE SCALE GENOMIC DNA]</scope>
    <source>
        <strain evidence="1 2">HZ9B</strain>
    </source>
</reference>
<dbReference type="KEGG" id="lmb:C9I47_0421"/>
<proteinExistence type="predicted"/>
<protein>
    <submittedName>
        <fullName evidence="1">Uncharacterized protein</fullName>
    </submittedName>
</protein>
<dbReference type="Proteomes" id="UP000249447">
    <property type="component" value="Chromosome"/>
</dbReference>
<name>A0A2U9T434_9GAMM</name>